<dbReference type="PROSITE" id="PS50878">
    <property type="entry name" value="RT_POL"/>
    <property type="match status" value="1"/>
</dbReference>
<dbReference type="GO" id="GO:0016787">
    <property type="term" value="F:hydrolase activity"/>
    <property type="evidence" value="ECO:0007669"/>
    <property type="project" value="UniProtKB-KW"/>
</dbReference>
<keyword evidence="6" id="KW-0695">RNA-directed DNA polymerase</keyword>
<keyword evidence="5" id="KW-0378">Hydrolase</keyword>
<evidence type="ECO:0000256" key="4">
    <source>
        <dbReference type="ARBA" id="ARBA00022759"/>
    </source>
</evidence>
<dbReference type="InterPro" id="IPR000477">
    <property type="entry name" value="RT_dom"/>
</dbReference>
<dbReference type="InterPro" id="IPR043502">
    <property type="entry name" value="DNA/RNA_pol_sf"/>
</dbReference>
<accession>A0A250XK88</accession>
<feature type="domain" description="Reverse transcriptase" evidence="7">
    <location>
        <begin position="1"/>
        <end position="157"/>
    </location>
</feature>
<sequence length="348" mass="39657">MCIDYIADGSLHMCINYRALTSLDLLWSGYHQCRIHPDDVHKTTFKTRYGLYEFTVMPFGSTNAPAAFMRLMHDVLKPFIDKFVICYLDDVLIYSKTEQEHLHYLEAVLRAFDQHNHKVKLGLSVDPKKVHAVVDWPLPKDLTAVIRSFLGFVGFYRSFIKGFIATIAAPLSNLTKTIEPFSVELPTAAIDAFHQQLKAALCTTPVLIIPNTTNTGPDSEFELHTDTSGIGIGAVLQQNQQSVSSESRKLSPAERIYPVHEHELLAVFHGVRTYRHYLQGCKHFTLYTDHHSLRYFFTQRGLSGRQARWAEDLADYQPNMTIVYKDGKSNRADAFSRLTLMHSEDDTN</sequence>
<evidence type="ECO:0000256" key="3">
    <source>
        <dbReference type="ARBA" id="ARBA00022722"/>
    </source>
</evidence>
<dbReference type="OrthoDB" id="540517at2759"/>
<gene>
    <name evidence="8" type="ORF">CEUSTIGMA_g10902.t1</name>
</gene>
<dbReference type="GO" id="GO:0003964">
    <property type="term" value="F:RNA-directed DNA polymerase activity"/>
    <property type="evidence" value="ECO:0007669"/>
    <property type="project" value="UniProtKB-KW"/>
</dbReference>
<reference evidence="8 9" key="1">
    <citation type="submission" date="2017-08" db="EMBL/GenBank/DDBJ databases">
        <title>Acidophilic green algal genome provides insights into adaptation to an acidic environment.</title>
        <authorList>
            <person name="Hirooka S."/>
            <person name="Hirose Y."/>
            <person name="Kanesaki Y."/>
            <person name="Higuchi S."/>
            <person name="Fujiwara T."/>
            <person name="Onuma R."/>
            <person name="Era A."/>
            <person name="Ohbayashi R."/>
            <person name="Uzuka A."/>
            <person name="Nozaki H."/>
            <person name="Yoshikawa H."/>
            <person name="Miyagishima S.Y."/>
        </authorList>
    </citation>
    <scope>NUCLEOTIDE SEQUENCE [LARGE SCALE GENOMIC DNA]</scope>
    <source>
        <strain evidence="8 9">NIES-2499</strain>
    </source>
</reference>
<protein>
    <recommendedName>
        <fullName evidence="7">Reverse transcriptase domain-containing protein</fullName>
    </recommendedName>
</protein>
<dbReference type="Gene3D" id="3.30.70.270">
    <property type="match status" value="2"/>
</dbReference>
<keyword evidence="9" id="KW-1185">Reference proteome</keyword>
<dbReference type="AlphaFoldDB" id="A0A250XK88"/>
<name>A0A250XK88_9CHLO</name>
<dbReference type="SUPFAM" id="SSF56672">
    <property type="entry name" value="DNA/RNA polymerases"/>
    <property type="match status" value="1"/>
</dbReference>
<dbReference type="InterPro" id="IPR050951">
    <property type="entry name" value="Retrovirus_Pol_polyprotein"/>
</dbReference>
<comment type="caution">
    <text evidence="8">The sequence shown here is derived from an EMBL/GenBank/DDBJ whole genome shotgun (WGS) entry which is preliminary data.</text>
</comment>
<evidence type="ECO:0000256" key="2">
    <source>
        <dbReference type="ARBA" id="ARBA00022695"/>
    </source>
</evidence>
<dbReference type="InterPro" id="IPR043128">
    <property type="entry name" value="Rev_trsase/Diguanyl_cyclase"/>
</dbReference>
<dbReference type="EMBL" id="BEGY01000099">
    <property type="protein sequence ID" value="GAX83477.1"/>
    <property type="molecule type" value="Genomic_DNA"/>
</dbReference>
<dbReference type="Proteomes" id="UP000232323">
    <property type="component" value="Unassembled WGS sequence"/>
</dbReference>
<organism evidence="8 9">
    <name type="scientific">Chlamydomonas eustigma</name>
    <dbReference type="NCBI Taxonomy" id="1157962"/>
    <lineage>
        <taxon>Eukaryota</taxon>
        <taxon>Viridiplantae</taxon>
        <taxon>Chlorophyta</taxon>
        <taxon>core chlorophytes</taxon>
        <taxon>Chlorophyceae</taxon>
        <taxon>CS clade</taxon>
        <taxon>Chlamydomonadales</taxon>
        <taxon>Chlamydomonadaceae</taxon>
        <taxon>Chlamydomonas</taxon>
    </lineage>
</organism>
<evidence type="ECO:0000313" key="8">
    <source>
        <dbReference type="EMBL" id="GAX83477.1"/>
    </source>
</evidence>
<evidence type="ECO:0000256" key="5">
    <source>
        <dbReference type="ARBA" id="ARBA00022801"/>
    </source>
</evidence>
<dbReference type="PANTHER" id="PTHR37984:SF5">
    <property type="entry name" value="PROTEIN NYNRIN-LIKE"/>
    <property type="match status" value="1"/>
</dbReference>
<evidence type="ECO:0000256" key="6">
    <source>
        <dbReference type="ARBA" id="ARBA00022918"/>
    </source>
</evidence>
<dbReference type="STRING" id="1157962.A0A250XK88"/>
<proteinExistence type="predicted"/>
<evidence type="ECO:0000259" key="7">
    <source>
        <dbReference type="PROSITE" id="PS50878"/>
    </source>
</evidence>
<dbReference type="Pfam" id="PF17917">
    <property type="entry name" value="RT_RNaseH"/>
    <property type="match status" value="1"/>
</dbReference>
<dbReference type="Pfam" id="PF00078">
    <property type="entry name" value="RVT_1"/>
    <property type="match status" value="1"/>
</dbReference>
<dbReference type="CDD" id="cd01647">
    <property type="entry name" value="RT_LTR"/>
    <property type="match status" value="1"/>
</dbReference>
<keyword evidence="4" id="KW-0255">Endonuclease</keyword>
<dbReference type="PANTHER" id="PTHR37984">
    <property type="entry name" value="PROTEIN CBG26694"/>
    <property type="match status" value="1"/>
</dbReference>
<keyword evidence="3" id="KW-0540">Nuclease</keyword>
<evidence type="ECO:0000256" key="1">
    <source>
        <dbReference type="ARBA" id="ARBA00022679"/>
    </source>
</evidence>
<dbReference type="CDD" id="cd09274">
    <property type="entry name" value="RNase_HI_RT_Ty3"/>
    <property type="match status" value="1"/>
</dbReference>
<keyword evidence="1" id="KW-0808">Transferase</keyword>
<dbReference type="InterPro" id="IPR041373">
    <property type="entry name" value="RT_RNaseH"/>
</dbReference>
<keyword evidence="2" id="KW-0548">Nucleotidyltransferase</keyword>
<dbReference type="GO" id="GO:0004519">
    <property type="term" value="F:endonuclease activity"/>
    <property type="evidence" value="ECO:0007669"/>
    <property type="project" value="UniProtKB-KW"/>
</dbReference>
<evidence type="ECO:0000313" key="9">
    <source>
        <dbReference type="Proteomes" id="UP000232323"/>
    </source>
</evidence>